<protein>
    <submittedName>
        <fullName evidence="1">Uncharacterized protein</fullName>
    </submittedName>
</protein>
<evidence type="ECO:0000313" key="1">
    <source>
        <dbReference type="EMBL" id="SVB82540.1"/>
    </source>
</evidence>
<dbReference type="SUPFAM" id="SSF48452">
    <property type="entry name" value="TPR-like"/>
    <property type="match status" value="1"/>
</dbReference>
<accession>A0A382H5K2</accession>
<feature type="non-terminal residue" evidence="1">
    <location>
        <position position="71"/>
    </location>
</feature>
<reference evidence="1" key="1">
    <citation type="submission" date="2018-05" db="EMBL/GenBank/DDBJ databases">
        <authorList>
            <person name="Lanie J.A."/>
            <person name="Ng W.-L."/>
            <person name="Kazmierczak K.M."/>
            <person name="Andrzejewski T.M."/>
            <person name="Davidsen T.M."/>
            <person name="Wayne K.J."/>
            <person name="Tettelin H."/>
            <person name="Glass J.I."/>
            <person name="Rusch D."/>
            <person name="Podicherti R."/>
            <person name="Tsui H.-C.T."/>
            <person name="Winkler M.E."/>
        </authorList>
    </citation>
    <scope>NUCLEOTIDE SEQUENCE</scope>
</reference>
<organism evidence="1">
    <name type="scientific">marine metagenome</name>
    <dbReference type="NCBI Taxonomy" id="408172"/>
    <lineage>
        <taxon>unclassified sequences</taxon>
        <taxon>metagenomes</taxon>
        <taxon>ecological metagenomes</taxon>
    </lineage>
</organism>
<dbReference type="AlphaFoldDB" id="A0A382H5K2"/>
<sequence length="71" mass="8297">MNKEKNLTIEETFALAVQNHNKNNFQVAENLYKKILKTNPNHFDSIFYLGTLFAQTKRFDLAKPLLQKAIQ</sequence>
<dbReference type="Gene3D" id="1.25.40.10">
    <property type="entry name" value="Tetratricopeptide repeat domain"/>
    <property type="match status" value="1"/>
</dbReference>
<name>A0A382H5K2_9ZZZZ</name>
<dbReference type="InterPro" id="IPR011990">
    <property type="entry name" value="TPR-like_helical_dom_sf"/>
</dbReference>
<dbReference type="EMBL" id="UINC01059290">
    <property type="protein sequence ID" value="SVB82540.1"/>
    <property type="molecule type" value="Genomic_DNA"/>
</dbReference>
<gene>
    <name evidence="1" type="ORF">METZ01_LOCUS235394</name>
</gene>
<proteinExistence type="predicted"/>